<dbReference type="InterPro" id="IPR027417">
    <property type="entry name" value="P-loop_NTPase"/>
</dbReference>
<keyword evidence="3" id="KW-1185">Reference proteome</keyword>
<gene>
    <name evidence="2" type="ORF">H8R94_01660</name>
</gene>
<dbReference type="Gene3D" id="3.40.50.300">
    <property type="entry name" value="P-loop containing nucleotide triphosphate hydrolases"/>
    <property type="match status" value="1"/>
</dbReference>
<dbReference type="SUPFAM" id="SSF52540">
    <property type="entry name" value="P-loop containing nucleoside triphosphate hydrolases"/>
    <property type="match status" value="1"/>
</dbReference>
<sequence>MRPWLNPSKAFSDSARKTDPFVKGFPKNVREAFDITDVNAEGIFKIENRPGEALYDRVYVFSDINYKKKDKSEKNSILLELITFFSFMTVDYKITIASEYRNMYEFISKIFSNKNAGEYQNISEGIRQLITQKIRDGNMYDVEKVMYLTVTCRANRYEEARNYFKLMDTQLEDLFTKLGSLLLPLDGYQRLASIRRLIYMDEDTEPVEFFSGKDTLLDVLPHSMDTDKNFMVLNEKLYVSVLFARKYGSSINEETAIHTLTDVSYPSLLTLDYAPVEKEVLDAKLQSTNANNERAISQEVDAKTQKNQIATGISYDKTKKREELEGYLNQIDNNDESCLLMGMLILITAPTEDILADRVDEMISKGRREKIYLETMNYVQRHAFNTVLPTGCRRVAYMRSFLTSSLVGLQPFYAVDLVEPGGQFFGLNQTTKHLVFGNRKKLTSPHGLIVGPTGAGKSFFIKMTEIVQPLLETDDDIMMIDPQNEMEYVCSYFGGQFIDFTPRCPMHLNPMEISEEVWEGNAKDHEMFVASQSEWACSLIESMMSNITFTQEHRSDIDRVVRQIYEEIFAQKKLKKQPSIVDIRARIQDKLQKAEYEQDKQRLLSIYNSMEEFTEGSYDMFAHDTNVEINNRFVVFGLKNIKKDLWETIMTTIMHYLSMRMEYNKTLQRATRFIVDEGQVVADHEGSAKILLNAFVTFRKFGGINTLAVQNLVRVLENSDLRDMLQNSGMKVFFDQGGVEADKLAEIQKLSRVEYQSLANKGKGNAVMVWNNNVILLDCKMNRDNVLYEPFNTDFHEKSEQSREIEETEQPTGEIFEPAVGIRERDKAKIRSLVEIVAVSSADVAGALDITAKEARELLLEMCHEGILLQESSAGVEYFRLKEEDA</sequence>
<keyword evidence="2" id="KW-0547">Nucleotide-binding</keyword>
<dbReference type="Pfam" id="PF19044">
    <property type="entry name" value="P-loop_TraG"/>
    <property type="match status" value="1"/>
</dbReference>
<protein>
    <submittedName>
        <fullName evidence="2">ATP-binding protein</fullName>
    </submittedName>
</protein>
<dbReference type="PANTHER" id="PTHR30121:SF6">
    <property type="entry name" value="SLR6007 PROTEIN"/>
    <property type="match status" value="1"/>
</dbReference>
<dbReference type="InterPro" id="IPR051162">
    <property type="entry name" value="T4SS_component"/>
</dbReference>
<evidence type="ECO:0000313" key="2">
    <source>
        <dbReference type="EMBL" id="MBC5685332.1"/>
    </source>
</evidence>
<dbReference type="PANTHER" id="PTHR30121">
    <property type="entry name" value="UNCHARACTERIZED PROTEIN YJGR-RELATED"/>
    <property type="match status" value="1"/>
</dbReference>
<dbReference type="Proteomes" id="UP000643810">
    <property type="component" value="Unassembled WGS sequence"/>
</dbReference>
<organism evidence="2 3">
    <name type="scientific">Roseburia lenta</name>
    <dbReference type="NCBI Taxonomy" id="2763061"/>
    <lineage>
        <taxon>Bacteria</taxon>
        <taxon>Bacillati</taxon>
        <taxon>Bacillota</taxon>
        <taxon>Clostridia</taxon>
        <taxon>Lachnospirales</taxon>
        <taxon>Lachnospiraceae</taxon>
        <taxon>Roseburia</taxon>
    </lineage>
</organism>
<keyword evidence="2" id="KW-0067">ATP-binding</keyword>
<accession>A0ABR7GD24</accession>
<proteinExistence type="predicted"/>
<name>A0ABR7GD24_9FIRM</name>
<dbReference type="InterPro" id="IPR043964">
    <property type="entry name" value="P-loop_TraG"/>
</dbReference>
<dbReference type="EMBL" id="JACOPG010000001">
    <property type="protein sequence ID" value="MBC5685332.1"/>
    <property type="molecule type" value="Genomic_DNA"/>
</dbReference>
<dbReference type="Gene3D" id="1.10.8.730">
    <property type="match status" value="1"/>
</dbReference>
<evidence type="ECO:0000259" key="1">
    <source>
        <dbReference type="Pfam" id="PF19044"/>
    </source>
</evidence>
<feature type="domain" description="TraG P-loop" evidence="1">
    <location>
        <begin position="445"/>
        <end position="750"/>
    </location>
</feature>
<dbReference type="NCBIfam" id="NF045971">
    <property type="entry name" value="conju_CD1110"/>
    <property type="match status" value="1"/>
</dbReference>
<evidence type="ECO:0000313" key="3">
    <source>
        <dbReference type="Proteomes" id="UP000643810"/>
    </source>
</evidence>
<dbReference type="RefSeq" id="WP_186853677.1">
    <property type="nucleotide sequence ID" value="NZ_JACOPG010000001.1"/>
</dbReference>
<comment type="caution">
    <text evidence="2">The sequence shown here is derived from an EMBL/GenBank/DDBJ whole genome shotgun (WGS) entry which is preliminary data.</text>
</comment>
<dbReference type="GO" id="GO:0005524">
    <property type="term" value="F:ATP binding"/>
    <property type="evidence" value="ECO:0007669"/>
    <property type="project" value="UniProtKB-KW"/>
</dbReference>
<reference evidence="2 3" key="1">
    <citation type="submission" date="2020-08" db="EMBL/GenBank/DDBJ databases">
        <title>Genome public.</title>
        <authorList>
            <person name="Liu C."/>
            <person name="Sun Q."/>
        </authorList>
    </citation>
    <scope>NUCLEOTIDE SEQUENCE [LARGE SCALE GENOMIC DNA]</scope>
    <source>
        <strain evidence="2 3">NSJ-9</strain>
    </source>
</reference>